<keyword evidence="3 7" id="KW-0808">Transferase</keyword>
<dbReference type="AlphaFoldDB" id="I7KMB8"/>
<sequence>MDEIFIVLAKRTPIGRYRGFFQELTAVDLASELLSQSLKELKLDPQKIEAVMMGNVISAGLGENMARQVALKAGLSQTSVATTVNDVCGSSLKALRLAQGQMLMGDLGLVAVGGAESMTNAPFLVAKKYKDEAADHLENSMFVDGLNDSFTGQAMGITAENVAEKYHVTRQEMDEFALASHQKAAKATEEQAFTEEIIPVELHGQTLTTDESIRPDTSLEALANLKPVFKSNGQVTAGNSSPVNDGASMLILATAEKVKELGLKPIAKLGEFAEAGFDPSLMGYTPYYAVKKLLAKTHRSIADYDAIELNEAFAAQAVAVARDLEIPAEKLNILGGAIALGHPLGATGTRLVATAISALKQVKGKRALVTLCIGGGQAIAYEIEKVDNEIL</sequence>
<evidence type="ECO:0000256" key="4">
    <source>
        <dbReference type="ARBA" id="ARBA00023315"/>
    </source>
</evidence>
<dbReference type="PROSITE" id="PS00737">
    <property type="entry name" value="THIOLASE_2"/>
    <property type="match status" value="1"/>
</dbReference>
<dbReference type="SUPFAM" id="SSF53901">
    <property type="entry name" value="Thiolase-like"/>
    <property type="match status" value="2"/>
</dbReference>
<dbReference type="Pfam" id="PF00108">
    <property type="entry name" value="Thiolase_N"/>
    <property type="match status" value="1"/>
</dbReference>
<evidence type="ECO:0000256" key="5">
    <source>
        <dbReference type="ARBA" id="ARBA00030755"/>
    </source>
</evidence>
<feature type="active site" description="Acyl-thioester intermediate" evidence="6">
    <location>
        <position position="88"/>
    </location>
</feature>
<evidence type="ECO:0000256" key="7">
    <source>
        <dbReference type="RuleBase" id="RU003557"/>
    </source>
</evidence>
<evidence type="ECO:0000256" key="2">
    <source>
        <dbReference type="ARBA" id="ARBA00012705"/>
    </source>
</evidence>
<dbReference type="InterPro" id="IPR002155">
    <property type="entry name" value="Thiolase"/>
</dbReference>
<comment type="caution">
    <text evidence="10">The sequence shown here is derived from an EMBL/GenBank/DDBJ whole genome shotgun (WGS) entry which is preliminary data.</text>
</comment>
<dbReference type="InterPro" id="IPR016039">
    <property type="entry name" value="Thiolase-like"/>
</dbReference>
<dbReference type="eggNOG" id="COG0183">
    <property type="taxonomic scope" value="Bacteria"/>
</dbReference>
<dbReference type="InterPro" id="IPR020615">
    <property type="entry name" value="Thiolase_acyl_enz_int_AS"/>
</dbReference>
<dbReference type="PROSITE" id="PS00098">
    <property type="entry name" value="THIOLASE_1"/>
    <property type="match status" value="1"/>
</dbReference>
<dbReference type="PATRIC" id="fig|1423790.3.peg.561"/>
<dbReference type="Gene3D" id="3.40.47.10">
    <property type="match status" value="2"/>
</dbReference>
<evidence type="ECO:0000259" key="8">
    <source>
        <dbReference type="Pfam" id="PF00108"/>
    </source>
</evidence>
<accession>I7KMB8</accession>
<dbReference type="InterPro" id="IPR020617">
    <property type="entry name" value="Thiolase_C"/>
</dbReference>
<evidence type="ECO:0000313" key="11">
    <source>
        <dbReference type="Proteomes" id="UP000009311"/>
    </source>
</evidence>
<dbReference type="PANTHER" id="PTHR18919:SF107">
    <property type="entry name" value="ACETYL-COA ACETYLTRANSFERASE, CYTOSOLIC"/>
    <property type="match status" value="1"/>
</dbReference>
<dbReference type="PANTHER" id="PTHR18919">
    <property type="entry name" value="ACETYL-COA C-ACYLTRANSFERASE"/>
    <property type="match status" value="1"/>
</dbReference>
<dbReference type="PIRSF" id="PIRSF000429">
    <property type="entry name" value="Ac-CoA_Ac_transf"/>
    <property type="match status" value="1"/>
</dbReference>
<dbReference type="EMBL" id="CAKD01000024">
    <property type="protein sequence ID" value="CCI85964.1"/>
    <property type="molecule type" value="Genomic_DNA"/>
</dbReference>
<feature type="domain" description="Thiolase N-terminal" evidence="8">
    <location>
        <begin position="4"/>
        <end position="255"/>
    </location>
</feature>
<name>I7KMB8_9LACO</name>
<dbReference type="FunFam" id="3.40.47.10:FF:000010">
    <property type="entry name" value="Acetyl-CoA acetyltransferase (Thiolase)"/>
    <property type="match status" value="1"/>
</dbReference>
<evidence type="ECO:0000256" key="6">
    <source>
        <dbReference type="PIRSR" id="PIRSR000429-1"/>
    </source>
</evidence>
<feature type="active site" description="Proton acceptor" evidence="6">
    <location>
        <position position="372"/>
    </location>
</feature>
<dbReference type="STRING" id="1423790.BN53_07710"/>
<feature type="active site" description="Proton acceptor" evidence="6">
    <location>
        <position position="342"/>
    </location>
</feature>
<dbReference type="Proteomes" id="UP000009311">
    <property type="component" value="Unassembled WGS sequence"/>
</dbReference>
<keyword evidence="4 7" id="KW-0012">Acyltransferase</keyword>
<evidence type="ECO:0000256" key="1">
    <source>
        <dbReference type="ARBA" id="ARBA00010982"/>
    </source>
</evidence>
<evidence type="ECO:0000256" key="3">
    <source>
        <dbReference type="ARBA" id="ARBA00022679"/>
    </source>
</evidence>
<dbReference type="InterPro" id="IPR020610">
    <property type="entry name" value="Thiolase_AS"/>
</dbReference>
<dbReference type="RefSeq" id="WP_009560529.1">
    <property type="nucleotide sequence ID" value="NZ_AYZN01000001.1"/>
</dbReference>
<dbReference type="Pfam" id="PF02803">
    <property type="entry name" value="Thiolase_C"/>
    <property type="match status" value="1"/>
</dbReference>
<evidence type="ECO:0000259" key="9">
    <source>
        <dbReference type="Pfam" id="PF02803"/>
    </source>
</evidence>
<dbReference type="NCBIfam" id="TIGR01930">
    <property type="entry name" value="AcCoA-C-Actrans"/>
    <property type="match status" value="1"/>
</dbReference>
<dbReference type="InterPro" id="IPR020616">
    <property type="entry name" value="Thiolase_N"/>
</dbReference>
<dbReference type="InterPro" id="IPR020613">
    <property type="entry name" value="Thiolase_CS"/>
</dbReference>
<proteinExistence type="inferred from homology"/>
<evidence type="ECO:0000313" key="10">
    <source>
        <dbReference type="EMBL" id="CCI85964.1"/>
    </source>
</evidence>
<dbReference type="PROSITE" id="PS00099">
    <property type="entry name" value="THIOLASE_3"/>
    <property type="match status" value="1"/>
</dbReference>
<organism evidence="10 11">
    <name type="scientific">Lactobacillus pasteurii DSM 23907 = CRBIP 24.76</name>
    <dbReference type="NCBI Taxonomy" id="1423790"/>
    <lineage>
        <taxon>Bacteria</taxon>
        <taxon>Bacillati</taxon>
        <taxon>Bacillota</taxon>
        <taxon>Bacilli</taxon>
        <taxon>Lactobacillales</taxon>
        <taxon>Lactobacillaceae</taxon>
        <taxon>Lactobacillus</taxon>
    </lineage>
</organism>
<feature type="domain" description="Thiolase C-terminal" evidence="9">
    <location>
        <begin position="263"/>
        <end position="384"/>
    </location>
</feature>
<dbReference type="GO" id="GO:0003985">
    <property type="term" value="F:acetyl-CoA C-acetyltransferase activity"/>
    <property type="evidence" value="ECO:0007669"/>
    <property type="project" value="UniProtKB-EC"/>
</dbReference>
<dbReference type="CDD" id="cd00751">
    <property type="entry name" value="thiolase"/>
    <property type="match status" value="1"/>
</dbReference>
<keyword evidence="11" id="KW-1185">Reference proteome</keyword>
<dbReference type="EC" id="2.3.1.9" evidence="2"/>
<comment type="similarity">
    <text evidence="1 7">Belongs to the thiolase-like superfamily. Thiolase family.</text>
</comment>
<dbReference type="OrthoDB" id="9764892at2"/>
<reference evidence="10 11" key="1">
    <citation type="submission" date="2012-06" db="EMBL/GenBank/DDBJ databases">
        <title>Draft Genome Sequence of Lactobacillus pasteurii CRBIP 24.76T.</title>
        <authorList>
            <person name="Cousin S."/>
            <person name="Bouchier C."/>
            <person name="Loux V."/>
            <person name="Ma L."/>
            <person name="Creno S."/>
            <person name="Bizet C."/>
            <person name="Clermont D."/>
        </authorList>
    </citation>
    <scope>NUCLEOTIDE SEQUENCE [LARGE SCALE GENOMIC DNA]</scope>
    <source>
        <strain evidence="11">CRBIP 24.76T</strain>
    </source>
</reference>
<protein>
    <recommendedName>
        <fullName evidence="2">acetyl-CoA C-acetyltransferase</fullName>
        <ecNumber evidence="2">2.3.1.9</ecNumber>
    </recommendedName>
    <alternativeName>
        <fullName evidence="5">Acetoacetyl-CoA thiolase</fullName>
    </alternativeName>
</protein>
<gene>
    <name evidence="10" type="ORF">BN53_07710</name>
</gene>